<reference evidence="2" key="1">
    <citation type="journal article" date="2022" name="bioRxiv">
        <title>Sequencing and chromosome-scale assembly of the giantPleurodeles waltlgenome.</title>
        <authorList>
            <person name="Brown T."/>
            <person name="Elewa A."/>
            <person name="Iarovenko S."/>
            <person name="Subramanian E."/>
            <person name="Araus A.J."/>
            <person name="Petzold A."/>
            <person name="Susuki M."/>
            <person name="Suzuki K.-i.T."/>
            <person name="Hayashi T."/>
            <person name="Toyoda A."/>
            <person name="Oliveira C."/>
            <person name="Osipova E."/>
            <person name="Leigh N.D."/>
            <person name="Simon A."/>
            <person name="Yun M.H."/>
        </authorList>
    </citation>
    <scope>NUCLEOTIDE SEQUENCE</scope>
    <source>
        <strain evidence="2">20211129_DDA</strain>
        <tissue evidence="2">Liver</tissue>
    </source>
</reference>
<name>A0AAV7RK07_PLEWA</name>
<feature type="region of interest" description="Disordered" evidence="1">
    <location>
        <begin position="71"/>
        <end position="94"/>
    </location>
</feature>
<accession>A0AAV7RK07</accession>
<comment type="caution">
    <text evidence="2">The sequence shown here is derived from an EMBL/GenBank/DDBJ whole genome shotgun (WGS) entry which is preliminary data.</text>
</comment>
<protein>
    <submittedName>
        <fullName evidence="2">Uncharacterized protein</fullName>
    </submittedName>
</protein>
<sequence length="94" mass="10070">MSRFGARCCVPNPNYLEERAVAGASTSVSGRRLEGGEAAQQTRLRRSSFGARCCVPNPNCLEKRAVAGAGTSVSGRRLEGGEAAQQTRLRRSSW</sequence>
<keyword evidence="3" id="KW-1185">Reference proteome</keyword>
<dbReference type="Proteomes" id="UP001066276">
    <property type="component" value="Chromosome 5"/>
</dbReference>
<evidence type="ECO:0000313" key="3">
    <source>
        <dbReference type="Proteomes" id="UP001066276"/>
    </source>
</evidence>
<proteinExistence type="predicted"/>
<dbReference type="AlphaFoldDB" id="A0AAV7RK07"/>
<evidence type="ECO:0000256" key="1">
    <source>
        <dbReference type="SAM" id="MobiDB-lite"/>
    </source>
</evidence>
<dbReference type="EMBL" id="JANPWB010000009">
    <property type="protein sequence ID" value="KAJ1151549.1"/>
    <property type="molecule type" value="Genomic_DNA"/>
</dbReference>
<gene>
    <name evidence="2" type="ORF">NDU88_004329</name>
</gene>
<evidence type="ECO:0000313" key="2">
    <source>
        <dbReference type="EMBL" id="KAJ1151549.1"/>
    </source>
</evidence>
<organism evidence="2 3">
    <name type="scientific">Pleurodeles waltl</name>
    <name type="common">Iberian ribbed newt</name>
    <dbReference type="NCBI Taxonomy" id="8319"/>
    <lineage>
        <taxon>Eukaryota</taxon>
        <taxon>Metazoa</taxon>
        <taxon>Chordata</taxon>
        <taxon>Craniata</taxon>
        <taxon>Vertebrata</taxon>
        <taxon>Euteleostomi</taxon>
        <taxon>Amphibia</taxon>
        <taxon>Batrachia</taxon>
        <taxon>Caudata</taxon>
        <taxon>Salamandroidea</taxon>
        <taxon>Salamandridae</taxon>
        <taxon>Pleurodelinae</taxon>
        <taxon>Pleurodeles</taxon>
    </lineage>
</organism>